<dbReference type="InterPro" id="IPR050309">
    <property type="entry name" value="Type-B_Carboxylest/Lipase"/>
</dbReference>
<dbReference type="KEGG" id="bfu:BCIN_14g03440"/>
<name>A0A384K325_BOTFB</name>
<sequence>MARQISLVFVTFLTVASSVAAIIHESLCPNLTENAVDLGYAKYVSSTNGLGVNEFLGMRFAAPPLGDLRFRAPQDALPENETIKADKYGPVCLPVHLHSFIPSTPADEDCLFINVFSPNMTTHSSLLPVVIWIQGGSHNTNFDANFNGSSLIRASDNNMVVVTFNYRVGPYGFLASEDIRNEGDLNVGLLDQRKAMEWTKKNIALFGGNPEHIVLMGTSSGAGSVLYHLAAYNGKPTDLFVGAIASSSWLTHVLPVSDIEFQYRDLLRATNCSDVTCLRGLPGKQLQAANIAWPNFESNELAAFTYAPCIDGSLFTDTPVSMIKSGNFVSVPLLLGNTEDEGTVFNFEANTTKQASDVLKAQYPPLTAKDLHAIHRIYPFDAAHQYPNHAPFFASLSAAYGEGIMTCPSLDVARAMSSRPASAAEVWNYRFNVRDPANIASGLGVPHTWEIDAVWGPGFAANPKGSNSYSNVDASIVPVVQGYWQSFIRSLNPNTYRAEGSPEWERFMTDNWLLIQTNATRMATQNQTETDRCQFWSSISASALSQ</sequence>
<keyword evidence="2 3" id="KW-0378">Hydrolase</keyword>
<evidence type="ECO:0000256" key="3">
    <source>
        <dbReference type="RuleBase" id="RU361235"/>
    </source>
</evidence>
<dbReference type="InterPro" id="IPR019819">
    <property type="entry name" value="Carboxylesterase_B_CS"/>
</dbReference>
<dbReference type="VEuPathDB" id="FungiDB:Bcin14g03440"/>
<dbReference type="EC" id="3.1.1.-" evidence="3"/>
<evidence type="ECO:0000256" key="1">
    <source>
        <dbReference type="ARBA" id="ARBA00005964"/>
    </source>
</evidence>
<feature type="domain" description="Carboxylesterase type B" evidence="4">
    <location>
        <begin position="45"/>
        <end position="536"/>
    </location>
</feature>
<dbReference type="PROSITE" id="PS00941">
    <property type="entry name" value="CARBOXYLESTERASE_B_2"/>
    <property type="match status" value="1"/>
</dbReference>
<dbReference type="RefSeq" id="XP_024552982.1">
    <property type="nucleotide sequence ID" value="XM_024697167.1"/>
</dbReference>
<organism evidence="5 6">
    <name type="scientific">Botryotinia fuckeliana (strain B05.10)</name>
    <name type="common">Noble rot fungus</name>
    <name type="synonym">Botrytis cinerea</name>
    <dbReference type="NCBI Taxonomy" id="332648"/>
    <lineage>
        <taxon>Eukaryota</taxon>
        <taxon>Fungi</taxon>
        <taxon>Dikarya</taxon>
        <taxon>Ascomycota</taxon>
        <taxon>Pezizomycotina</taxon>
        <taxon>Leotiomycetes</taxon>
        <taxon>Helotiales</taxon>
        <taxon>Sclerotiniaceae</taxon>
        <taxon>Botrytis</taxon>
    </lineage>
</organism>
<dbReference type="AlphaFoldDB" id="A0A384K325"/>
<feature type="signal peptide" evidence="3">
    <location>
        <begin position="1"/>
        <end position="21"/>
    </location>
</feature>
<feature type="chain" id="PRO_5016478196" description="Carboxylic ester hydrolase" evidence="3">
    <location>
        <begin position="22"/>
        <end position="546"/>
    </location>
</feature>
<accession>A0A384K325</accession>
<evidence type="ECO:0000313" key="6">
    <source>
        <dbReference type="Proteomes" id="UP000001798"/>
    </source>
</evidence>
<reference evidence="5 6" key="2">
    <citation type="journal article" date="2012" name="Eukaryot. Cell">
        <title>Genome update of Botrytis cinerea strains B05.10 and T4.</title>
        <authorList>
            <person name="Staats M."/>
            <person name="van Kan J.A."/>
        </authorList>
    </citation>
    <scope>NUCLEOTIDE SEQUENCE [LARGE SCALE GENOMIC DNA]</scope>
    <source>
        <strain evidence="5 6">B05.10</strain>
    </source>
</reference>
<dbReference type="GeneID" id="5429982"/>
<evidence type="ECO:0000256" key="2">
    <source>
        <dbReference type="ARBA" id="ARBA00022801"/>
    </source>
</evidence>
<keyword evidence="6" id="KW-1185">Reference proteome</keyword>
<reference evidence="5 6" key="1">
    <citation type="journal article" date="2011" name="PLoS Genet.">
        <title>Genomic analysis of the necrotrophic fungal pathogens Sclerotinia sclerotiorum and Botrytis cinerea.</title>
        <authorList>
            <person name="Amselem J."/>
            <person name="Cuomo C.A."/>
            <person name="van Kan J.A."/>
            <person name="Viaud M."/>
            <person name="Benito E.P."/>
            <person name="Couloux A."/>
            <person name="Coutinho P.M."/>
            <person name="de Vries R.P."/>
            <person name="Dyer P.S."/>
            <person name="Fillinger S."/>
            <person name="Fournier E."/>
            <person name="Gout L."/>
            <person name="Hahn M."/>
            <person name="Kohn L."/>
            <person name="Lapalu N."/>
            <person name="Plummer K.M."/>
            <person name="Pradier J.M."/>
            <person name="Quevillon E."/>
            <person name="Sharon A."/>
            <person name="Simon A."/>
            <person name="ten Have A."/>
            <person name="Tudzynski B."/>
            <person name="Tudzynski P."/>
            <person name="Wincker P."/>
            <person name="Andrew M."/>
            <person name="Anthouard V."/>
            <person name="Beever R.E."/>
            <person name="Beffa R."/>
            <person name="Benoit I."/>
            <person name="Bouzid O."/>
            <person name="Brault B."/>
            <person name="Chen Z."/>
            <person name="Choquer M."/>
            <person name="Collemare J."/>
            <person name="Cotton P."/>
            <person name="Danchin E.G."/>
            <person name="Da Silva C."/>
            <person name="Gautier A."/>
            <person name="Giraud C."/>
            <person name="Giraud T."/>
            <person name="Gonzalez C."/>
            <person name="Grossetete S."/>
            <person name="Guldener U."/>
            <person name="Henrissat B."/>
            <person name="Howlett B.J."/>
            <person name="Kodira C."/>
            <person name="Kretschmer M."/>
            <person name="Lappartient A."/>
            <person name="Leroch M."/>
            <person name="Levis C."/>
            <person name="Mauceli E."/>
            <person name="Neuveglise C."/>
            <person name="Oeser B."/>
            <person name="Pearson M."/>
            <person name="Poulain J."/>
            <person name="Poussereau N."/>
            <person name="Quesneville H."/>
            <person name="Rascle C."/>
            <person name="Schumacher J."/>
            <person name="Segurens B."/>
            <person name="Sexton A."/>
            <person name="Silva E."/>
            <person name="Sirven C."/>
            <person name="Soanes D.M."/>
            <person name="Talbot N.J."/>
            <person name="Templeton M."/>
            <person name="Yandava C."/>
            <person name="Yarden O."/>
            <person name="Zeng Q."/>
            <person name="Rollins J.A."/>
            <person name="Lebrun M.H."/>
            <person name="Dickman M."/>
        </authorList>
    </citation>
    <scope>NUCLEOTIDE SEQUENCE [LARGE SCALE GENOMIC DNA]</scope>
    <source>
        <strain evidence="5 6">B05.10</strain>
    </source>
</reference>
<dbReference type="InterPro" id="IPR019826">
    <property type="entry name" value="Carboxylesterase_B_AS"/>
</dbReference>
<protein>
    <recommendedName>
        <fullName evidence="3">Carboxylic ester hydrolase</fullName>
        <ecNumber evidence="3">3.1.1.-</ecNumber>
    </recommendedName>
</protein>
<evidence type="ECO:0000259" key="4">
    <source>
        <dbReference type="Pfam" id="PF00135"/>
    </source>
</evidence>
<gene>
    <name evidence="5" type="ORF">BCIN_14g03440</name>
</gene>
<proteinExistence type="inferred from homology"/>
<dbReference type="Pfam" id="PF00135">
    <property type="entry name" value="COesterase"/>
    <property type="match status" value="1"/>
</dbReference>
<dbReference type="Gene3D" id="3.40.50.1820">
    <property type="entry name" value="alpha/beta hydrolase"/>
    <property type="match status" value="1"/>
</dbReference>
<dbReference type="PANTHER" id="PTHR11559">
    <property type="entry name" value="CARBOXYLESTERASE"/>
    <property type="match status" value="1"/>
</dbReference>
<evidence type="ECO:0000313" key="5">
    <source>
        <dbReference type="EMBL" id="ATZ57181.1"/>
    </source>
</evidence>
<dbReference type="EMBL" id="CP009818">
    <property type="protein sequence ID" value="ATZ57181.1"/>
    <property type="molecule type" value="Genomic_DNA"/>
</dbReference>
<dbReference type="InterPro" id="IPR029058">
    <property type="entry name" value="AB_hydrolase_fold"/>
</dbReference>
<dbReference type="Proteomes" id="UP000001798">
    <property type="component" value="Chromosome 14"/>
</dbReference>
<dbReference type="InterPro" id="IPR002018">
    <property type="entry name" value="CarbesteraseB"/>
</dbReference>
<dbReference type="SUPFAM" id="SSF53474">
    <property type="entry name" value="alpha/beta-Hydrolases"/>
    <property type="match status" value="1"/>
</dbReference>
<reference evidence="5 6" key="3">
    <citation type="journal article" date="2017" name="Mol. Plant Pathol.">
        <title>A gapless genome sequence of the fungus Botrytis cinerea.</title>
        <authorList>
            <person name="Van Kan J.A."/>
            <person name="Stassen J.H."/>
            <person name="Mosbach A."/>
            <person name="Van Der Lee T.A."/>
            <person name="Faino L."/>
            <person name="Farmer A.D."/>
            <person name="Papasotiriou D.G."/>
            <person name="Zhou S."/>
            <person name="Seidl M.F."/>
            <person name="Cottam E."/>
            <person name="Edel D."/>
            <person name="Hahn M."/>
            <person name="Schwartz D.C."/>
            <person name="Dietrich R.A."/>
            <person name="Widdison S."/>
            <person name="Scalliet G."/>
        </authorList>
    </citation>
    <scope>NUCLEOTIDE SEQUENCE [LARGE SCALE GENOMIC DNA]</scope>
    <source>
        <strain evidence="5 6">B05.10</strain>
    </source>
</reference>
<dbReference type="OrthoDB" id="408631at2759"/>
<dbReference type="PROSITE" id="PS00122">
    <property type="entry name" value="CARBOXYLESTERASE_B_1"/>
    <property type="match status" value="1"/>
</dbReference>
<dbReference type="GO" id="GO:0016787">
    <property type="term" value="F:hydrolase activity"/>
    <property type="evidence" value="ECO:0007669"/>
    <property type="project" value="UniProtKB-KW"/>
</dbReference>
<comment type="similarity">
    <text evidence="1 3">Belongs to the type-B carboxylesterase/lipase family.</text>
</comment>
<keyword evidence="3" id="KW-0732">Signal</keyword>